<keyword evidence="3 9" id="KW-0808">Transferase</keyword>
<keyword evidence="6 7" id="KW-0472">Membrane</keyword>
<proteinExistence type="inferred from homology"/>
<evidence type="ECO:0000256" key="6">
    <source>
        <dbReference type="ARBA" id="ARBA00023136"/>
    </source>
</evidence>
<comment type="subcellular location">
    <subcellularLocation>
        <location evidence="1">Membrane</location>
        <topology evidence="1">Multi-pass membrane protein</topology>
    </subcellularLocation>
</comment>
<evidence type="ECO:0000259" key="8">
    <source>
        <dbReference type="Pfam" id="PF02397"/>
    </source>
</evidence>
<dbReference type="GO" id="GO:0016780">
    <property type="term" value="F:phosphotransferase activity, for other substituted phosphate groups"/>
    <property type="evidence" value="ECO:0007669"/>
    <property type="project" value="TreeGrafter"/>
</dbReference>
<dbReference type="AlphaFoldDB" id="A0A6S6I6J0"/>
<reference evidence="9" key="1">
    <citation type="submission" date="2020-02" db="EMBL/GenBank/DDBJ databases">
        <title>Development of a multiplex PCR-based assay for rapid serotyping of Erysipelothrix species.</title>
        <authorList>
            <person name="Shimoji Y."/>
            <person name="Shiraiwa K."/>
            <person name="Tominaga H."/>
            <person name="Nishikawa S."/>
            <person name="Eguchi M."/>
            <person name="Hikono H."/>
            <person name="Ogawa Y."/>
        </authorList>
    </citation>
    <scope>NUCLEOTIDE SEQUENCE</scope>
    <source>
        <strain evidence="9">Lengyel-P</strain>
    </source>
</reference>
<dbReference type="PANTHER" id="PTHR30576">
    <property type="entry name" value="COLANIC BIOSYNTHESIS UDP-GLUCOSE LIPID CARRIER TRANSFERASE"/>
    <property type="match status" value="1"/>
</dbReference>
<accession>A0A6S6I6J0</accession>
<evidence type="ECO:0000256" key="1">
    <source>
        <dbReference type="ARBA" id="ARBA00004141"/>
    </source>
</evidence>
<evidence type="ECO:0000256" key="4">
    <source>
        <dbReference type="ARBA" id="ARBA00022692"/>
    </source>
</evidence>
<comment type="similarity">
    <text evidence="2">Belongs to the bacterial sugar transferase family.</text>
</comment>
<dbReference type="EMBL" id="LC528612">
    <property type="protein sequence ID" value="BCB22770.1"/>
    <property type="molecule type" value="Genomic_DNA"/>
</dbReference>
<protein>
    <submittedName>
        <fullName evidence="9">Sugar transferase</fullName>
    </submittedName>
</protein>
<feature type="transmembrane region" description="Helical" evidence="7">
    <location>
        <begin position="113"/>
        <end position="137"/>
    </location>
</feature>
<evidence type="ECO:0000256" key="5">
    <source>
        <dbReference type="ARBA" id="ARBA00022989"/>
    </source>
</evidence>
<dbReference type="Pfam" id="PF02397">
    <property type="entry name" value="Bac_transf"/>
    <property type="match status" value="1"/>
</dbReference>
<feature type="transmembrane region" description="Helical" evidence="7">
    <location>
        <begin position="73"/>
        <end position="93"/>
    </location>
</feature>
<dbReference type="InterPro" id="IPR017475">
    <property type="entry name" value="EPS_sugar_tfrase"/>
</dbReference>
<keyword evidence="4 7" id="KW-0812">Transmembrane</keyword>
<dbReference type="GO" id="GO:0016020">
    <property type="term" value="C:membrane"/>
    <property type="evidence" value="ECO:0007669"/>
    <property type="project" value="UniProtKB-SubCell"/>
</dbReference>
<feature type="transmembrane region" description="Helical" evidence="7">
    <location>
        <begin position="39"/>
        <end position="61"/>
    </location>
</feature>
<organism evidence="9">
    <name type="scientific">Erysipelothrix tonsillarum</name>
    <dbReference type="NCBI Taxonomy" id="38402"/>
    <lineage>
        <taxon>Bacteria</taxon>
        <taxon>Bacillati</taxon>
        <taxon>Bacillota</taxon>
        <taxon>Erysipelotrichia</taxon>
        <taxon>Erysipelotrichales</taxon>
        <taxon>Erysipelotrichaceae</taxon>
        <taxon>Erysipelothrix</taxon>
    </lineage>
</organism>
<evidence type="ECO:0000256" key="7">
    <source>
        <dbReference type="SAM" id="Phobius"/>
    </source>
</evidence>
<sequence>MKKNLKSIAIWVYKLVVYYLLCTVFFKMFGLYIAGFEYVSRTTVTTTLTFVVVFALMVFVYENFPIGKQKSKPIIFSMTIAVVLADVVTYIQLMVLNTNPHNNQIFRIEQLDILFYTIVLQFVIITFASYAGNWLYFKLYTAEQVLIVKSCNSDDDTLYKIHRYLSNYKLQYRVIDIIDYSKIKSFDFSYTDRVVCVGIQSEERSNLVDFCYKNGISISFTPEIIDVVEHAGKQVAYGDVPIVVVEAKGLSFEQKFFKRILDLVCSILGLILSSPIWVIAAVAIKLGDGGKVFFRQERYTEDGKIFHVFKFRTMKENVENYSSTENDDRITAAGKVLRKTRMDELPQILNIIKGDMSLVGPRPEMIENVHKYEEELPQFHYRLKVKAGLTGIAQIEGKYNTTPKDKLIMDLMYIENYSLWMDLKLILRTVIVLVKKESTEGFNV</sequence>
<evidence type="ECO:0000256" key="2">
    <source>
        <dbReference type="ARBA" id="ARBA00006464"/>
    </source>
</evidence>
<dbReference type="InterPro" id="IPR003362">
    <property type="entry name" value="Bact_transf"/>
</dbReference>
<feature type="transmembrane region" description="Helical" evidence="7">
    <location>
        <begin position="12"/>
        <end position="33"/>
    </location>
</feature>
<name>A0A6S6I6J0_9FIRM</name>
<evidence type="ECO:0000256" key="3">
    <source>
        <dbReference type="ARBA" id="ARBA00022679"/>
    </source>
</evidence>
<evidence type="ECO:0000313" key="9">
    <source>
        <dbReference type="EMBL" id="BCB22770.1"/>
    </source>
</evidence>
<dbReference type="NCBIfam" id="TIGR03025">
    <property type="entry name" value="EPS_sugtrans"/>
    <property type="match status" value="1"/>
</dbReference>
<feature type="domain" description="Bacterial sugar transferase" evidence="8">
    <location>
        <begin position="258"/>
        <end position="434"/>
    </location>
</feature>
<dbReference type="PANTHER" id="PTHR30576:SF0">
    <property type="entry name" value="UNDECAPRENYL-PHOSPHATE N-ACETYLGALACTOSAMINYL 1-PHOSPHATE TRANSFERASE-RELATED"/>
    <property type="match status" value="1"/>
</dbReference>
<keyword evidence="5 7" id="KW-1133">Transmembrane helix</keyword>
<feature type="transmembrane region" description="Helical" evidence="7">
    <location>
        <begin position="260"/>
        <end position="284"/>
    </location>
</feature>